<gene>
    <name evidence="1" type="ORF">ARC20_05820</name>
</gene>
<keyword evidence="2" id="KW-1185">Reference proteome</keyword>
<evidence type="ECO:0000313" key="1">
    <source>
        <dbReference type="EMBL" id="KRG46366.1"/>
    </source>
</evidence>
<dbReference type="EMBL" id="LLXU01000056">
    <property type="protein sequence ID" value="KRG46366.1"/>
    <property type="molecule type" value="Genomic_DNA"/>
</dbReference>
<accession>A0A0R0AX82</accession>
<protein>
    <submittedName>
        <fullName evidence="1">Uncharacterized protein</fullName>
    </submittedName>
</protein>
<dbReference type="STRING" id="676599.ARC20_05820"/>
<evidence type="ECO:0000313" key="2">
    <source>
        <dbReference type="Proteomes" id="UP000051802"/>
    </source>
</evidence>
<reference evidence="1 2" key="1">
    <citation type="submission" date="2015-10" db="EMBL/GenBank/DDBJ databases">
        <title>Genome sequencing and analysis of members of genus Stenotrophomonas.</title>
        <authorList>
            <person name="Patil P.P."/>
            <person name="Midha S."/>
            <person name="Patil P.B."/>
        </authorList>
    </citation>
    <scope>NUCLEOTIDE SEQUENCE [LARGE SCALE GENOMIC DNA]</scope>
    <source>
        <strain evidence="1 2">JCM 16536</strain>
    </source>
</reference>
<comment type="caution">
    <text evidence="1">The sequence shown here is derived from an EMBL/GenBank/DDBJ whole genome shotgun (WGS) entry which is preliminary data.</text>
</comment>
<organism evidence="1 2">
    <name type="scientific">Stenotrophomonas panacihumi</name>
    <dbReference type="NCBI Taxonomy" id="676599"/>
    <lineage>
        <taxon>Bacteria</taxon>
        <taxon>Pseudomonadati</taxon>
        <taxon>Pseudomonadota</taxon>
        <taxon>Gammaproteobacteria</taxon>
        <taxon>Lysobacterales</taxon>
        <taxon>Lysobacteraceae</taxon>
        <taxon>Stenotrophomonas</taxon>
    </lineage>
</organism>
<sequence>MLLLAGCASRTDNGEPAFLRSPEYRQYQSADQCFQRCATGFDQCQATPHDLPTCTSQATSGKHDRCDQISDPAKRNNCLAQALDCSVRGPVDTCSERRAQCLQGCGN</sequence>
<proteinExistence type="predicted"/>
<name>A0A0R0AX82_9GAMM</name>
<dbReference type="Proteomes" id="UP000051802">
    <property type="component" value="Unassembled WGS sequence"/>
</dbReference>
<dbReference type="AlphaFoldDB" id="A0A0R0AX82"/>